<protein>
    <recommendedName>
        <fullName evidence="2">DUF3347 domain-containing protein</fullName>
    </recommendedName>
</protein>
<organism evidence="3 4">
    <name type="scientific">Daejeonella lutea</name>
    <dbReference type="NCBI Taxonomy" id="572036"/>
    <lineage>
        <taxon>Bacteria</taxon>
        <taxon>Pseudomonadati</taxon>
        <taxon>Bacteroidota</taxon>
        <taxon>Sphingobacteriia</taxon>
        <taxon>Sphingobacteriales</taxon>
        <taxon>Sphingobacteriaceae</taxon>
        <taxon>Daejeonella</taxon>
    </lineage>
</organism>
<proteinExistence type="predicted"/>
<evidence type="ECO:0000313" key="3">
    <source>
        <dbReference type="EMBL" id="SKB36118.1"/>
    </source>
</evidence>
<name>A0A1T5AMA8_9SPHI</name>
<gene>
    <name evidence="3" type="ORF">SAMN05661099_0870</name>
</gene>
<dbReference type="Proteomes" id="UP000189981">
    <property type="component" value="Unassembled WGS sequence"/>
</dbReference>
<dbReference type="InterPro" id="IPR021782">
    <property type="entry name" value="DUF3347"/>
</dbReference>
<dbReference type="EMBL" id="FUYR01000001">
    <property type="protein sequence ID" value="SKB36118.1"/>
    <property type="molecule type" value="Genomic_DNA"/>
</dbReference>
<evidence type="ECO:0000256" key="1">
    <source>
        <dbReference type="SAM" id="SignalP"/>
    </source>
</evidence>
<feature type="domain" description="DUF3347" evidence="2">
    <location>
        <begin position="52"/>
        <end position="129"/>
    </location>
</feature>
<keyword evidence="4" id="KW-1185">Reference proteome</keyword>
<sequence>MNLRLVISALLIAGALTSCNQTAETNESKVADSAAVGSAPAADLKDENSQTVYNDYLKLKDVLVSSDASGAKAAGKELAAALSKIDGCENTSALANKIAEASDLKTQRMHFTALSSDIVALMKHTDVNSGAMYVQFCPMANEGEGGYWLAAEKEVRNPYYGDEMLNCGSVEETIGTGKN</sequence>
<feature type="chain" id="PRO_5012346117" description="DUF3347 domain-containing protein" evidence="1">
    <location>
        <begin position="24"/>
        <end position="179"/>
    </location>
</feature>
<feature type="signal peptide" evidence="1">
    <location>
        <begin position="1"/>
        <end position="23"/>
    </location>
</feature>
<dbReference type="OrthoDB" id="5513217at2"/>
<dbReference type="Pfam" id="PF11827">
    <property type="entry name" value="DUF3347"/>
    <property type="match status" value="1"/>
</dbReference>
<dbReference type="RefSeq" id="WP_139377355.1">
    <property type="nucleotide sequence ID" value="NZ_FUYR01000001.1"/>
</dbReference>
<dbReference type="PROSITE" id="PS51257">
    <property type="entry name" value="PROKAR_LIPOPROTEIN"/>
    <property type="match status" value="1"/>
</dbReference>
<reference evidence="4" key="1">
    <citation type="submission" date="2017-02" db="EMBL/GenBank/DDBJ databases">
        <authorList>
            <person name="Varghese N."/>
            <person name="Submissions S."/>
        </authorList>
    </citation>
    <scope>NUCLEOTIDE SEQUENCE [LARGE SCALE GENOMIC DNA]</scope>
    <source>
        <strain evidence="4">DSM 22385</strain>
    </source>
</reference>
<accession>A0A1T5AMA8</accession>
<evidence type="ECO:0000259" key="2">
    <source>
        <dbReference type="Pfam" id="PF11827"/>
    </source>
</evidence>
<evidence type="ECO:0000313" key="4">
    <source>
        <dbReference type="Proteomes" id="UP000189981"/>
    </source>
</evidence>
<dbReference type="AlphaFoldDB" id="A0A1T5AMA8"/>
<dbReference type="STRING" id="572036.SAMN05661099_0870"/>
<keyword evidence="1" id="KW-0732">Signal</keyword>